<feature type="transmembrane region" description="Helical" evidence="1">
    <location>
        <begin position="12"/>
        <end position="33"/>
    </location>
</feature>
<feature type="transmembrane region" description="Helical" evidence="1">
    <location>
        <begin position="151"/>
        <end position="170"/>
    </location>
</feature>
<sequence length="376" mass="44524">MQTKHWKLHYKFNILLHVLAWLAFLSLPILFISNSEVGFLEMFRHWEFWFFALCFIIPYYINSYLWTPYIIRKRKYVLYATSIVLVGVSFAFWLRPFDRLIRLESVVQREVPAPERRFVPPLLHENNRPFPPDFRSEMQHPPKRSIGSLDIASVYIIALVVILGSLFRMVQYWTRSQHKIQQVRHELIKSELAFLKAQVHPHFLFNTLNNIYSLALIGDSATATSIFKLSQLMRYYMDERNEEEVDLKEEIQAIQDFISLQKLRAGTNCTLTERYEGLDIPKKIYPFILLPFIENAFKYGLRASEPCYLDFWIQVSHDNCLMEVKNSISSELFEQPSSGIGLKNTKKLLENLYPNKFKLDIVEGRNEFFVKLLLYI</sequence>
<protein>
    <recommendedName>
        <fullName evidence="2">Signal transduction histidine kinase internal region domain-containing protein</fullName>
    </recommendedName>
</protein>
<name>A0A4U0H2D8_9SPHI</name>
<dbReference type="Pfam" id="PF06580">
    <property type="entry name" value="His_kinase"/>
    <property type="match status" value="1"/>
</dbReference>
<evidence type="ECO:0000259" key="2">
    <source>
        <dbReference type="Pfam" id="PF06580"/>
    </source>
</evidence>
<organism evidence="3 4">
    <name type="scientific">Sphingobacterium alkalisoli</name>
    <dbReference type="NCBI Taxonomy" id="1874115"/>
    <lineage>
        <taxon>Bacteria</taxon>
        <taxon>Pseudomonadati</taxon>
        <taxon>Bacteroidota</taxon>
        <taxon>Sphingobacteriia</taxon>
        <taxon>Sphingobacteriales</taxon>
        <taxon>Sphingobacteriaceae</taxon>
        <taxon>Sphingobacterium</taxon>
    </lineage>
</organism>
<dbReference type="PANTHER" id="PTHR34220:SF7">
    <property type="entry name" value="SENSOR HISTIDINE KINASE YPDA"/>
    <property type="match status" value="1"/>
</dbReference>
<dbReference type="GO" id="GO:0000155">
    <property type="term" value="F:phosphorelay sensor kinase activity"/>
    <property type="evidence" value="ECO:0007669"/>
    <property type="project" value="InterPro"/>
</dbReference>
<keyword evidence="1" id="KW-0812">Transmembrane</keyword>
<evidence type="ECO:0000313" key="3">
    <source>
        <dbReference type="EMBL" id="TJY65783.1"/>
    </source>
</evidence>
<keyword evidence="1" id="KW-0472">Membrane</keyword>
<reference evidence="3 4" key="1">
    <citation type="submission" date="2019-04" db="EMBL/GenBank/DDBJ databases">
        <title>Sphingobacterium olei sp. nov., isolated from oil-contaminated soil.</title>
        <authorList>
            <person name="Liu B."/>
        </authorList>
    </citation>
    <scope>NUCLEOTIDE SEQUENCE [LARGE SCALE GENOMIC DNA]</scope>
    <source>
        <strain evidence="3 4">Y3L14</strain>
    </source>
</reference>
<keyword evidence="4" id="KW-1185">Reference proteome</keyword>
<feature type="transmembrane region" description="Helical" evidence="1">
    <location>
        <begin position="76"/>
        <end position="94"/>
    </location>
</feature>
<dbReference type="InterPro" id="IPR010559">
    <property type="entry name" value="Sig_transdc_His_kin_internal"/>
</dbReference>
<dbReference type="Proteomes" id="UP000309872">
    <property type="component" value="Unassembled WGS sequence"/>
</dbReference>
<keyword evidence="1" id="KW-1133">Transmembrane helix</keyword>
<dbReference type="RefSeq" id="WP_136820912.1">
    <property type="nucleotide sequence ID" value="NZ_BMJX01000003.1"/>
</dbReference>
<feature type="transmembrane region" description="Helical" evidence="1">
    <location>
        <begin position="48"/>
        <end position="67"/>
    </location>
</feature>
<feature type="domain" description="Signal transduction histidine kinase internal region" evidence="2">
    <location>
        <begin position="191"/>
        <end position="267"/>
    </location>
</feature>
<gene>
    <name evidence="3" type="ORF">FAZ19_11735</name>
</gene>
<dbReference type="AlphaFoldDB" id="A0A4U0H2D8"/>
<dbReference type="GO" id="GO:0016020">
    <property type="term" value="C:membrane"/>
    <property type="evidence" value="ECO:0007669"/>
    <property type="project" value="InterPro"/>
</dbReference>
<dbReference type="InterPro" id="IPR050640">
    <property type="entry name" value="Bact_2-comp_sensor_kinase"/>
</dbReference>
<evidence type="ECO:0000256" key="1">
    <source>
        <dbReference type="SAM" id="Phobius"/>
    </source>
</evidence>
<dbReference type="OrthoDB" id="9792992at2"/>
<comment type="caution">
    <text evidence="3">The sequence shown here is derived from an EMBL/GenBank/DDBJ whole genome shotgun (WGS) entry which is preliminary data.</text>
</comment>
<dbReference type="EMBL" id="SUKA01000003">
    <property type="protein sequence ID" value="TJY65783.1"/>
    <property type="molecule type" value="Genomic_DNA"/>
</dbReference>
<evidence type="ECO:0000313" key="4">
    <source>
        <dbReference type="Proteomes" id="UP000309872"/>
    </source>
</evidence>
<accession>A0A4U0H2D8</accession>
<proteinExistence type="predicted"/>
<dbReference type="PANTHER" id="PTHR34220">
    <property type="entry name" value="SENSOR HISTIDINE KINASE YPDA"/>
    <property type="match status" value="1"/>
</dbReference>